<dbReference type="RefSeq" id="WP_183416044.1">
    <property type="nucleotide sequence ID" value="NZ_JACHXA010000003.1"/>
</dbReference>
<keyword evidence="3" id="KW-1185">Reference proteome</keyword>
<evidence type="ECO:0000313" key="2">
    <source>
        <dbReference type="EMBL" id="MBB3065245.1"/>
    </source>
</evidence>
<name>A0A839SWB0_9PROT</name>
<proteinExistence type="predicted"/>
<keyword evidence="1" id="KW-0472">Membrane</keyword>
<accession>A0A839SWB0</accession>
<dbReference type="EMBL" id="JACHXA010000003">
    <property type="protein sequence ID" value="MBB3065245.1"/>
    <property type="molecule type" value="Genomic_DNA"/>
</dbReference>
<reference evidence="2 3" key="1">
    <citation type="submission" date="2020-08" db="EMBL/GenBank/DDBJ databases">
        <title>Genomic Encyclopedia of Type Strains, Phase III (KMG-III): the genomes of soil and plant-associated and newly described type strains.</title>
        <authorList>
            <person name="Whitman W."/>
        </authorList>
    </citation>
    <scope>NUCLEOTIDE SEQUENCE [LARGE SCALE GENOMIC DNA]</scope>
    <source>
        <strain evidence="2 3">CECT 8803</strain>
    </source>
</reference>
<evidence type="ECO:0000313" key="3">
    <source>
        <dbReference type="Proteomes" id="UP000581135"/>
    </source>
</evidence>
<dbReference type="AlphaFoldDB" id="A0A839SWB0"/>
<dbReference type="Proteomes" id="UP000581135">
    <property type="component" value="Unassembled WGS sequence"/>
</dbReference>
<keyword evidence="1" id="KW-1133">Transmembrane helix</keyword>
<sequence length="56" mass="6088">MRSEIYQEVARATRIQRLEIRYKGVGALLIATLVCLSTLLTFTIGFAKAGGLLGGF</sequence>
<evidence type="ECO:0000256" key="1">
    <source>
        <dbReference type="SAM" id="Phobius"/>
    </source>
</evidence>
<comment type="caution">
    <text evidence="2">The sequence shown here is derived from an EMBL/GenBank/DDBJ whole genome shotgun (WGS) entry which is preliminary data.</text>
</comment>
<organism evidence="2 3">
    <name type="scientific">Limibacillus halophilus</name>
    <dbReference type="NCBI Taxonomy" id="1579333"/>
    <lineage>
        <taxon>Bacteria</taxon>
        <taxon>Pseudomonadati</taxon>
        <taxon>Pseudomonadota</taxon>
        <taxon>Alphaproteobacteria</taxon>
        <taxon>Rhodospirillales</taxon>
        <taxon>Rhodovibrionaceae</taxon>
        <taxon>Limibacillus</taxon>
    </lineage>
</organism>
<protein>
    <submittedName>
        <fullName evidence="2">Uncharacterized protein</fullName>
    </submittedName>
</protein>
<keyword evidence="1" id="KW-0812">Transmembrane</keyword>
<gene>
    <name evidence="2" type="ORF">FHR98_001524</name>
</gene>
<feature type="transmembrane region" description="Helical" evidence="1">
    <location>
        <begin position="24"/>
        <end position="47"/>
    </location>
</feature>